<gene>
    <name evidence="2" type="ORF">DSTB1V02_LOCUS8857</name>
</gene>
<sequence length="416" mass="48533">MDEIHHDVDEIRQEFLKTLIEKDTGEEEIEMKDFHVERATEAGDNFATIVYRIKASYISGCHGSRKNRGAVFIGKFLPVQPKRRESIEQIGFFKREVLVYNDLIPTMINLQKEKIIMPDVPRCIYANEESTPIAAVIMEDLRPKGFRLANKYQGLQPNEIRLLMRAYGRLHALGVLVDRHTDYSSWPIFRFYAYEKHPQLREMVRNSLDSVWRLLEDMPGQKENARRVKDYVVKVDGGKERFLQLSNQGGGLQTFLHGDCWCNNMMFRYDTDTGEPVEMKILDLQIVAYGNPCRDLMFALYCSTSREVREQTPDFLKLYHDTLLDTAQSLGLVLDYSFQDFQKDMEAHEEFGFFMAMFIIPIILAEKPEVPEYVTTDLNPDKMMRLREQQLFSEGTATIKQRLVEVVEHMVQLEVL</sequence>
<dbReference type="InterPro" id="IPR011009">
    <property type="entry name" value="Kinase-like_dom_sf"/>
</dbReference>
<reference evidence="2" key="1">
    <citation type="submission" date="2020-11" db="EMBL/GenBank/DDBJ databases">
        <authorList>
            <person name="Tran Van P."/>
        </authorList>
    </citation>
    <scope>NUCLEOTIDE SEQUENCE</scope>
</reference>
<dbReference type="PANTHER" id="PTHR11012">
    <property type="entry name" value="PROTEIN KINASE-LIKE DOMAIN-CONTAINING"/>
    <property type="match status" value="1"/>
</dbReference>
<dbReference type="SUPFAM" id="SSF56112">
    <property type="entry name" value="Protein kinase-like (PK-like)"/>
    <property type="match status" value="1"/>
</dbReference>
<dbReference type="PANTHER" id="PTHR11012:SF30">
    <property type="entry name" value="PROTEIN KINASE-LIKE DOMAIN-CONTAINING"/>
    <property type="match status" value="1"/>
</dbReference>
<dbReference type="Proteomes" id="UP000677054">
    <property type="component" value="Unassembled WGS sequence"/>
</dbReference>
<dbReference type="AlphaFoldDB" id="A0A7R9A6U7"/>
<name>A0A7R9A6U7_9CRUS</name>
<keyword evidence="3" id="KW-1185">Reference proteome</keyword>
<evidence type="ECO:0000259" key="1">
    <source>
        <dbReference type="SMART" id="SM00587"/>
    </source>
</evidence>
<dbReference type="EMBL" id="CAJPEV010002121">
    <property type="protein sequence ID" value="CAG0895737.1"/>
    <property type="molecule type" value="Genomic_DNA"/>
</dbReference>
<dbReference type="Pfam" id="PF02958">
    <property type="entry name" value="EcKL"/>
    <property type="match status" value="1"/>
</dbReference>
<dbReference type="SMART" id="SM00587">
    <property type="entry name" value="CHK"/>
    <property type="match status" value="1"/>
</dbReference>
<feature type="domain" description="CHK kinase-like" evidence="1">
    <location>
        <begin position="136"/>
        <end position="329"/>
    </location>
</feature>
<organism evidence="2">
    <name type="scientific">Darwinula stevensoni</name>
    <dbReference type="NCBI Taxonomy" id="69355"/>
    <lineage>
        <taxon>Eukaryota</taxon>
        <taxon>Metazoa</taxon>
        <taxon>Ecdysozoa</taxon>
        <taxon>Arthropoda</taxon>
        <taxon>Crustacea</taxon>
        <taxon>Oligostraca</taxon>
        <taxon>Ostracoda</taxon>
        <taxon>Podocopa</taxon>
        <taxon>Podocopida</taxon>
        <taxon>Darwinulocopina</taxon>
        <taxon>Darwinuloidea</taxon>
        <taxon>Darwinulidae</taxon>
        <taxon>Darwinula</taxon>
    </lineage>
</organism>
<evidence type="ECO:0000313" key="2">
    <source>
        <dbReference type="EMBL" id="CAD7249056.1"/>
    </source>
</evidence>
<proteinExistence type="predicted"/>
<dbReference type="EMBL" id="LR901638">
    <property type="protein sequence ID" value="CAD7249056.1"/>
    <property type="molecule type" value="Genomic_DNA"/>
</dbReference>
<dbReference type="OrthoDB" id="190089at2759"/>
<protein>
    <recommendedName>
        <fullName evidence="1">CHK kinase-like domain-containing protein</fullName>
    </recommendedName>
</protein>
<accession>A0A7R9A6U7</accession>
<dbReference type="InterPro" id="IPR004119">
    <property type="entry name" value="EcKL"/>
</dbReference>
<dbReference type="InterPro" id="IPR015897">
    <property type="entry name" value="CHK_kinase-like"/>
</dbReference>
<evidence type="ECO:0000313" key="3">
    <source>
        <dbReference type="Proteomes" id="UP000677054"/>
    </source>
</evidence>
<dbReference type="Gene3D" id="3.90.1200.10">
    <property type="match status" value="1"/>
</dbReference>